<sequence length="323" mass="37440">MVKGPWDRLVQKDGQLDDGQLISRNILYIGRNGKKVERFIAKGLDGSYIFKPLTNEDTMGREIWIYRNVLPLLKVRYPRLLAYAEHQDPKRFWAIYEDLGELTHNWDWGTLLHAAQAIPLWHELPLEQVPASFEGHSPGWKEVRRQVTEVTPGWSLAETLGRLQWTEQQIRQAMTLLDSPLPDGLEMAMVISHGDFHPMNLSLLAGGELVIMDWEYVHRNSVFWDLYNLLDITSPRYTKPVVEPSLRKEVLLAYVRRRASLGTSINAESFMTAYYHYALLHSLWILLLVEKDLKNCTADEVPALREQQQITQHISRDLMNELA</sequence>
<proteinExistence type="predicted"/>
<dbReference type="InterPro" id="IPR002575">
    <property type="entry name" value="Aminoglycoside_PTrfase"/>
</dbReference>
<gene>
    <name evidence="2" type="ORF">CF651_08690</name>
</gene>
<dbReference type="EMBL" id="NMQW01000012">
    <property type="protein sequence ID" value="OXM86912.1"/>
    <property type="molecule type" value="Genomic_DNA"/>
</dbReference>
<dbReference type="RefSeq" id="WP_094014461.1">
    <property type="nucleotide sequence ID" value="NZ_NMQW01000012.1"/>
</dbReference>
<dbReference type="AlphaFoldDB" id="A0A229UU27"/>
<dbReference type="Pfam" id="PF01636">
    <property type="entry name" value="APH"/>
    <property type="match status" value="1"/>
</dbReference>
<feature type="domain" description="Aminoglycoside phosphotransferase" evidence="1">
    <location>
        <begin position="92"/>
        <end position="235"/>
    </location>
</feature>
<dbReference type="Gene3D" id="3.90.1200.10">
    <property type="match status" value="1"/>
</dbReference>
<dbReference type="SUPFAM" id="SSF56112">
    <property type="entry name" value="Protein kinase-like (PK-like)"/>
    <property type="match status" value="1"/>
</dbReference>
<keyword evidence="3" id="KW-1185">Reference proteome</keyword>
<dbReference type="InterPro" id="IPR011009">
    <property type="entry name" value="Kinase-like_dom_sf"/>
</dbReference>
<evidence type="ECO:0000313" key="2">
    <source>
        <dbReference type="EMBL" id="OXM86912.1"/>
    </source>
</evidence>
<evidence type="ECO:0000313" key="3">
    <source>
        <dbReference type="Proteomes" id="UP000215509"/>
    </source>
</evidence>
<reference evidence="2 3" key="1">
    <citation type="submission" date="2017-07" db="EMBL/GenBank/DDBJ databases">
        <title>Genome sequencing and assembly of Paenibacillus rigui.</title>
        <authorList>
            <person name="Mayilraj S."/>
        </authorList>
    </citation>
    <scope>NUCLEOTIDE SEQUENCE [LARGE SCALE GENOMIC DNA]</scope>
    <source>
        <strain evidence="2 3">JCM 16352</strain>
    </source>
</reference>
<name>A0A229UU27_9BACL</name>
<organism evidence="2 3">
    <name type="scientific">Paenibacillus rigui</name>
    <dbReference type="NCBI Taxonomy" id="554312"/>
    <lineage>
        <taxon>Bacteria</taxon>
        <taxon>Bacillati</taxon>
        <taxon>Bacillota</taxon>
        <taxon>Bacilli</taxon>
        <taxon>Bacillales</taxon>
        <taxon>Paenibacillaceae</taxon>
        <taxon>Paenibacillus</taxon>
    </lineage>
</organism>
<comment type="caution">
    <text evidence="2">The sequence shown here is derived from an EMBL/GenBank/DDBJ whole genome shotgun (WGS) entry which is preliminary data.</text>
</comment>
<dbReference type="Proteomes" id="UP000215509">
    <property type="component" value="Unassembled WGS sequence"/>
</dbReference>
<accession>A0A229UU27</accession>
<evidence type="ECO:0000259" key="1">
    <source>
        <dbReference type="Pfam" id="PF01636"/>
    </source>
</evidence>
<dbReference type="OrthoDB" id="2373207at2"/>
<protein>
    <recommendedName>
        <fullName evidence="1">Aminoglycoside phosphotransferase domain-containing protein</fullName>
    </recommendedName>
</protein>